<accession>A0A2T0KB73</accession>
<reference evidence="3 4" key="1">
    <citation type="submission" date="2018-03" db="EMBL/GenBank/DDBJ databases">
        <title>Genomic Encyclopedia of Archaeal and Bacterial Type Strains, Phase II (KMG-II): from individual species to whole genera.</title>
        <authorList>
            <person name="Goeker M."/>
        </authorList>
    </citation>
    <scope>NUCLEOTIDE SEQUENCE [LARGE SCALE GENOMIC DNA]</scope>
    <source>
        <strain evidence="3 4">DSM 43146</strain>
    </source>
</reference>
<dbReference type="Pfam" id="PF01613">
    <property type="entry name" value="Flavin_Reduct"/>
    <property type="match status" value="1"/>
</dbReference>
<keyword evidence="1" id="KW-0560">Oxidoreductase</keyword>
<dbReference type="GO" id="GO:0006208">
    <property type="term" value="P:pyrimidine nucleobase catabolic process"/>
    <property type="evidence" value="ECO:0007669"/>
    <property type="project" value="TreeGrafter"/>
</dbReference>
<evidence type="ECO:0000259" key="2">
    <source>
        <dbReference type="SMART" id="SM00903"/>
    </source>
</evidence>
<proteinExistence type="predicted"/>
<gene>
    <name evidence="3" type="ORF">CLV67_108212</name>
</gene>
<organism evidence="3 4">
    <name type="scientific">Actinoplanes italicus</name>
    <dbReference type="NCBI Taxonomy" id="113567"/>
    <lineage>
        <taxon>Bacteria</taxon>
        <taxon>Bacillati</taxon>
        <taxon>Actinomycetota</taxon>
        <taxon>Actinomycetes</taxon>
        <taxon>Micromonosporales</taxon>
        <taxon>Micromonosporaceae</taxon>
        <taxon>Actinoplanes</taxon>
    </lineage>
</organism>
<dbReference type="AlphaFoldDB" id="A0A2T0KB73"/>
<dbReference type="EMBL" id="PVMZ01000008">
    <property type="protein sequence ID" value="PRX20414.1"/>
    <property type="molecule type" value="Genomic_DNA"/>
</dbReference>
<evidence type="ECO:0000313" key="3">
    <source>
        <dbReference type="EMBL" id="PRX20414.1"/>
    </source>
</evidence>
<keyword evidence="4" id="KW-1185">Reference proteome</keyword>
<evidence type="ECO:0000256" key="1">
    <source>
        <dbReference type="ARBA" id="ARBA00023002"/>
    </source>
</evidence>
<comment type="caution">
    <text evidence="3">The sequence shown here is derived from an EMBL/GenBank/DDBJ whole genome shotgun (WGS) entry which is preliminary data.</text>
</comment>
<dbReference type="Gene3D" id="2.30.110.10">
    <property type="entry name" value="Electron Transport, Fmn-binding Protein, Chain A"/>
    <property type="match status" value="1"/>
</dbReference>
<feature type="domain" description="Flavin reductase like" evidence="2">
    <location>
        <begin position="21"/>
        <end position="164"/>
    </location>
</feature>
<dbReference type="GO" id="GO:0010181">
    <property type="term" value="F:FMN binding"/>
    <property type="evidence" value="ECO:0007669"/>
    <property type="project" value="InterPro"/>
</dbReference>
<dbReference type="GO" id="GO:0042602">
    <property type="term" value="F:riboflavin reductase (NADPH) activity"/>
    <property type="evidence" value="ECO:0007669"/>
    <property type="project" value="TreeGrafter"/>
</dbReference>
<dbReference type="PANTHER" id="PTHR30466:SF1">
    <property type="entry name" value="FMN REDUCTASE (NADH) RUTF"/>
    <property type="match status" value="1"/>
</dbReference>
<dbReference type="InterPro" id="IPR050268">
    <property type="entry name" value="NADH-dep_flavin_reductase"/>
</dbReference>
<dbReference type="SMART" id="SM00903">
    <property type="entry name" value="Flavin_Reduct"/>
    <property type="match status" value="1"/>
</dbReference>
<sequence length="173" mass="17813">MRKPVLSGIETGIGELFKSAFRRYPTGIAVIAAQGAHGPAGLTASSVASVSVDPPALSFSVIGSRSARAILEAPSFTVNLLGPGHAGLARDFARTGGPRFTPEQGWSVLPTGEPFLPGAQASLRAAPLHLVPVGDSTVVVATVLEVLLGPAEGRLVHHDREFFTHVHGNGNGI</sequence>
<evidence type="ECO:0000313" key="4">
    <source>
        <dbReference type="Proteomes" id="UP000239415"/>
    </source>
</evidence>
<dbReference type="InterPro" id="IPR002563">
    <property type="entry name" value="Flavin_Rdtase-like_dom"/>
</dbReference>
<dbReference type="Proteomes" id="UP000239415">
    <property type="component" value="Unassembled WGS sequence"/>
</dbReference>
<name>A0A2T0KB73_9ACTN</name>
<dbReference type="SUPFAM" id="SSF50475">
    <property type="entry name" value="FMN-binding split barrel"/>
    <property type="match status" value="1"/>
</dbReference>
<dbReference type="PANTHER" id="PTHR30466">
    <property type="entry name" value="FLAVIN REDUCTASE"/>
    <property type="match status" value="1"/>
</dbReference>
<protein>
    <submittedName>
        <fullName evidence="3">Flavin reductase (DIM6/NTAB) family NADH-FMN oxidoreductase RutF</fullName>
    </submittedName>
</protein>
<dbReference type="InterPro" id="IPR012349">
    <property type="entry name" value="Split_barrel_FMN-bd"/>
</dbReference>